<dbReference type="EMBL" id="BARW01033344">
    <property type="protein sequence ID" value="GAJ08732.1"/>
    <property type="molecule type" value="Genomic_DNA"/>
</dbReference>
<feature type="non-terminal residue" evidence="1">
    <location>
        <position position="1"/>
    </location>
</feature>
<comment type="caution">
    <text evidence="1">The sequence shown here is derived from an EMBL/GenBank/DDBJ whole genome shotgun (WGS) entry which is preliminary data.</text>
</comment>
<gene>
    <name evidence="1" type="ORF">S12H4_52531</name>
</gene>
<name>X1UYR3_9ZZZZ</name>
<accession>X1UYR3</accession>
<dbReference type="Gene3D" id="2.60.40.10">
    <property type="entry name" value="Immunoglobulins"/>
    <property type="match status" value="1"/>
</dbReference>
<proteinExistence type="predicted"/>
<organism evidence="1">
    <name type="scientific">marine sediment metagenome</name>
    <dbReference type="NCBI Taxonomy" id="412755"/>
    <lineage>
        <taxon>unclassified sequences</taxon>
        <taxon>metagenomes</taxon>
        <taxon>ecological metagenomes</taxon>
    </lineage>
</organism>
<dbReference type="AlphaFoldDB" id="X1UYR3"/>
<reference evidence="1" key="1">
    <citation type="journal article" date="2014" name="Front. Microbiol.">
        <title>High frequency of phylogenetically diverse reductive dehalogenase-homologous genes in deep subseafloor sedimentary metagenomes.</title>
        <authorList>
            <person name="Kawai M."/>
            <person name="Futagami T."/>
            <person name="Toyoda A."/>
            <person name="Takaki Y."/>
            <person name="Nishi S."/>
            <person name="Hori S."/>
            <person name="Arai W."/>
            <person name="Tsubouchi T."/>
            <person name="Morono Y."/>
            <person name="Uchiyama I."/>
            <person name="Ito T."/>
            <person name="Fujiyama A."/>
            <person name="Inagaki F."/>
            <person name="Takami H."/>
        </authorList>
    </citation>
    <scope>NUCLEOTIDE SEQUENCE</scope>
    <source>
        <strain evidence="1">Expedition CK06-06</strain>
    </source>
</reference>
<dbReference type="InterPro" id="IPR013783">
    <property type="entry name" value="Ig-like_fold"/>
</dbReference>
<evidence type="ECO:0000313" key="1">
    <source>
        <dbReference type="EMBL" id="GAJ08732.1"/>
    </source>
</evidence>
<sequence length="224" mass="25394">ILRGYINSTFAFSDDSLNFRSYLAKNPDLTVDETSSGGAITYLGSNTGLWQVDCKYFWPTWTLGDRVFTIIDYETGSGTTGHTGYYAAIIDTLLIETNPQVAPACNLRQIPVPTWSVIYWWTDRKIVEFTWNKPLADVGIPDTSYTSGYNVYRGTDGVNFVFLRNMSSADDTTFNDTVYAPYTTYYYAIKILYTGTTDQRSKDRDQLDLLFIIPVQLNRCPGIK</sequence>
<protein>
    <submittedName>
        <fullName evidence="1">Uncharacterized protein</fullName>
    </submittedName>
</protein>